<accession>A0A7R9Q7Y6</accession>
<gene>
    <name evidence="3" type="ORF">OSB1V03_LOCUS16047</name>
</gene>
<feature type="region of interest" description="Disordered" evidence="1">
    <location>
        <begin position="329"/>
        <end position="353"/>
    </location>
</feature>
<keyword evidence="4" id="KW-1185">Reference proteome</keyword>
<feature type="transmembrane region" description="Helical" evidence="2">
    <location>
        <begin position="45"/>
        <end position="72"/>
    </location>
</feature>
<dbReference type="EMBL" id="CAJPIZ010017401">
    <property type="protein sequence ID" value="CAG2116086.1"/>
    <property type="molecule type" value="Genomic_DNA"/>
</dbReference>
<organism evidence="3">
    <name type="scientific">Medioppia subpectinata</name>
    <dbReference type="NCBI Taxonomy" id="1979941"/>
    <lineage>
        <taxon>Eukaryota</taxon>
        <taxon>Metazoa</taxon>
        <taxon>Ecdysozoa</taxon>
        <taxon>Arthropoda</taxon>
        <taxon>Chelicerata</taxon>
        <taxon>Arachnida</taxon>
        <taxon>Acari</taxon>
        <taxon>Acariformes</taxon>
        <taxon>Sarcoptiformes</taxon>
        <taxon>Oribatida</taxon>
        <taxon>Brachypylina</taxon>
        <taxon>Oppioidea</taxon>
        <taxon>Oppiidae</taxon>
        <taxon>Medioppia</taxon>
    </lineage>
</organism>
<dbReference type="EMBL" id="OC871976">
    <property type="protein sequence ID" value="CAD7635656.1"/>
    <property type="molecule type" value="Genomic_DNA"/>
</dbReference>
<dbReference type="AlphaFoldDB" id="A0A7R9Q7Y6"/>
<keyword evidence="2" id="KW-0812">Transmembrane</keyword>
<evidence type="ECO:0000313" key="4">
    <source>
        <dbReference type="Proteomes" id="UP000759131"/>
    </source>
</evidence>
<keyword evidence="2" id="KW-1133">Transmembrane helix</keyword>
<evidence type="ECO:0000313" key="3">
    <source>
        <dbReference type="EMBL" id="CAD7635656.1"/>
    </source>
</evidence>
<feature type="region of interest" description="Disordered" evidence="1">
    <location>
        <begin position="160"/>
        <end position="187"/>
    </location>
</feature>
<feature type="non-terminal residue" evidence="3">
    <location>
        <position position="1"/>
    </location>
</feature>
<reference evidence="3" key="1">
    <citation type="submission" date="2020-11" db="EMBL/GenBank/DDBJ databases">
        <authorList>
            <person name="Tran Van P."/>
        </authorList>
    </citation>
    <scope>NUCLEOTIDE SEQUENCE</scope>
</reference>
<evidence type="ECO:0000256" key="2">
    <source>
        <dbReference type="SAM" id="Phobius"/>
    </source>
</evidence>
<feature type="non-terminal residue" evidence="3">
    <location>
        <position position="481"/>
    </location>
</feature>
<keyword evidence="2" id="KW-0472">Membrane</keyword>
<dbReference type="Proteomes" id="UP000759131">
    <property type="component" value="Unassembled WGS sequence"/>
</dbReference>
<proteinExistence type="predicted"/>
<protein>
    <submittedName>
        <fullName evidence="3">Uncharacterized protein</fullName>
    </submittedName>
</protein>
<name>A0A7R9Q7Y6_9ACAR</name>
<dbReference type="OrthoDB" id="6424198at2759"/>
<sequence>VYYNEPYFEHEFHESLLEPIIHEPQYIVKLVAPRKRGRDSGVKELLLVLAPLAALPLIGSMAMTTFTTLFATGGLGRRRRRRDLLTRELFSRSFTEVQPTDAGDYLHERLIGGQHNVGLESLLASGNFNAGNTGNTDRFGSQITPKSQVIGVKAKDTDNWRPIDTSAGNTRTGAVHKSLHKTSNGNESVDSWVKGFEERSPQMIRHSDLILAKGGKRGVVEESSSGNGMTALGAQIAIVEPIYRQQQQQQQPYMTSTQKSAYRSKTDFRPNLIVHPNNANNDSVSRLFHNENKGLVDNNLAALSKNSRAADPRLTDLSPHESATIVKRVGTQSAEQHRNPSPNNNNDNNKHKTNDFEFNSWIPFLSNPHLKPSDAVRREEGRRDIQDLDVIQKYLNSMGRPDYNDEIIATYLSCNGMLSDSNQCLERLTCQYSDTTGPLKPMEKDVSSLVIYSLLKNEHIDNGFKSRLQRAAFYGKDNPGK</sequence>
<evidence type="ECO:0000256" key="1">
    <source>
        <dbReference type="SAM" id="MobiDB-lite"/>
    </source>
</evidence>